<dbReference type="Pfam" id="PF03732">
    <property type="entry name" value="Retrotrans_gag"/>
    <property type="match status" value="1"/>
</dbReference>
<dbReference type="PANTHER" id="PTHR48475">
    <property type="entry name" value="RIBONUCLEASE H"/>
    <property type="match status" value="1"/>
</dbReference>
<feature type="domain" description="Reverse transcriptase RNase H-like" evidence="11">
    <location>
        <begin position="770"/>
        <end position="829"/>
    </location>
</feature>
<dbReference type="InterPro" id="IPR005162">
    <property type="entry name" value="Retrotrans_gag_dom"/>
</dbReference>
<keyword evidence="5" id="KW-0378">Hydrolase</keyword>
<evidence type="ECO:0000256" key="7">
    <source>
        <dbReference type="SAM" id="MobiDB-lite"/>
    </source>
</evidence>
<feature type="domain" description="Retrotransposon gag" evidence="9">
    <location>
        <begin position="130"/>
        <end position="219"/>
    </location>
</feature>
<dbReference type="EMBL" id="LUHQ01000014">
    <property type="protein sequence ID" value="OAO89324.1"/>
    <property type="molecule type" value="Genomic_DNA"/>
</dbReference>
<evidence type="ECO:0000256" key="2">
    <source>
        <dbReference type="ARBA" id="ARBA00022695"/>
    </source>
</evidence>
<evidence type="ECO:0000259" key="10">
    <source>
        <dbReference type="Pfam" id="PF13456"/>
    </source>
</evidence>
<dbReference type="CDD" id="cd01647">
    <property type="entry name" value="RT_LTR"/>
    <property type="match status" value="1"/>
</dbReference>
<comment type="caution">
    <text evidence="12">The sequence shown here is derived from an EMBL/GenBank/DDBJ whole genome shotgun (WGS) entry which is preliminary data.</text>
</comment>
<feature type="region of interest" description="Disordered" evidence="7">
    <location>
        <begin position="384"/>
        <end position="416"/>
    </location>
</feature>
<dbReference type="Gene3D" id="3.30.70.270">
    <property type="match status" value="2"/>
</dbReference>
<dbReference type="InterPro" id="IPR036397">
    <property type="entry name" value="RNaseH_sf"/>
</dbReference>
<dbReference type="GO" id="GO:0003964">
    <property type="term" value="F:RNA-directed DNA polymerase activity"/>
    <property type="evidence" value="ECO:0007669"/>
    <property type="project" value="UniProtKB-KW"/>
</dbReference>
<feature type="compositionally biased region" description="Basic and acidic residues" evidence="7">
    <location>
        <begin position="35"/>
        <end position="47"/>
    </location>
</feature>
<dbReference type="GO" id="GO:0004523">
    <property type="term" value="F:RNA-DNA hybrid ribonuclease activity"/>
    <property type="evidence" value="ECO:0007669"/>
    <property type="project" value="InterPro"/>
</dbReference>
<proteinExistence type="predicted"/>
<dbReference type="CDD" id="cd09279">
    <property type="entry name" value="RNase_HI_like"/>
    <property type="match status" value="1"/>
</dbReference>
<evidence type="ECO:0000259" key="8">
    <source>
        <dbReference type="Pfam" id="PF00078"/>
    </source>
</evidence>
<dbReference type="InterPro" id="IPR000477">
    <property type="entry name" value="RT_dom"/>
</dbReference>
<dbReference type="Gene3D" id="3.10.10.10">
    <property type="entry name" value="HIV Type 1 Reverse Transcriptase, subunit A, domain 1"/>
    <property type="match status" value="1"/>
</dbReference>
<gene>
    <name evidence="12" type="ORF">AXX17_ATUG01890</name>
</gene>
<evidence type="ECO:0000256" key="6">
    <source>
        <dbReference type="ARBA" id="ARBA00022918"/>
    </source>
</evidence>
<dbReference type="Pfam" id="PF13456">
    <property type="entry name" value="RVT_3"/>
    <property type="match status" value="1"/>
</dbReference>
<dbReference type="SUPFAM" id="SSF56672">
    <property type="entry name" value="DNA/RNA polymerases"/>
    <property type="match status" value="1"/>
</dbReference>
<feature type="domain" description="Reverse transcriptase" evidence="8">
    <location>
        <begin position="604"/>
        <end position="669"/>
    </location>
</feature>
<name>A0A178U7W4_ARATH</name>
<accession>A0A178U7W4</accession>
<dbReference type="InterPro" id="IPR002156">
    <property type="entry name" value="RNaseH_domain"/>
</dbReference>
<evidence type="ECO:0000256" key="5">
    <source>
        <dbReference type="ARBA" id="ARBA00022801"/>
    </source>
</evidence>
<dbReference type="InterPro" id="IPR012337">
    <property type="entry name" value="RNaseH-like_sf"/>
</dbReference>
<evidence type="ECO:0000259" key="11">
    <source>
        <dbReference type="Pfam" id="PF17917"/>
    </source>
</evidence>
<dbReference type="InterPro" id="IPR043502">
    <property type="entry name" value="DNA/RNA_pol_sf"/>
</dbReference>
<dbReference type="Pfam" id="PF00078">
    <property type="entry name" value="RVT_1"/>
    <property type="match status" value="1"/>
</dbReference>
<reference evidence="13" key="1">
    <citation type="journal article" date="2016" name="Proc. Natl. Acad. Sci. U.S.A.">
        <title>Chromosome-level assembly of Arabidopsis thaliana Ler reveals the extent of translocation and inversion polymorphisms.</title>
        <authorList>
            <person name="Zapata L."/>
            <person name="Ding J."/>
            <person name="Willing E.M."/>
            <person name="Hartwig B."/>
            <person name="Bezdan D."/>
            <person name="Jiao W.B."/>
            <person name="Patel V."/>
            <person name="Velikkakam James G."/>
            <person name="Koornneef M."/>
            <person name="Ossowski S."/>
            <person name="Schneeberger K."/>
        </authorList>
    </citation>
    <scope>NUCLEOTIDE SEQUENCE [LARGE SCALE GENOMIC DNA]</scope>
    <source>
        <strain evidence="13">cv. Landsberg erecta</strain>
    </source>
</reference>
<evidence type="ECO:0000256" key="1">
    <source>
        <dbReference type="ARBA" id="ARBA00022679"/>
    </source>
</evidence>
<keyword evidence="2" id="KW-0548">Nucleotidyltransferase</keyword>
<evidence type="ECO:0000313" key="12">
    <source>
        <dbReference type="EMBL" id="OAO89324.1"/>
    </source>
</evidence>
<evidence type="ECO:0000313" key="13">
    <source>
        <dbReference type="Proteomes" id="UP000078284"/>
    </source>
</evidence>
<keyword evidence="6" id="KW-0695">RNA-directed DNA polymerase</keyword>
<dbReference type="Proteomes" id="UP000078284">
    <property type="component" value="Unassembled WGS sequence"/>
</dbReference>
<dbReference type="InterPro" id="IPR041373">
    <property type="entry name" value="RT_RNaseH"/>
</dbReference>
<keyword evidence="4" id="KW-0255">Endonuclease</keyword>
<keyword evidence="1" id="KW-0808">Transferase</keyword>
<feature type="region of interest" description="Disordered" evidence="7">
    <location>
        <begin position="1"/>
        <end position="53"/>
    </location>
</feature>
<protein>
    <submittedName>
        <fullName evidence="12">Uncharacterized protein</fullName>
    </submittedName>
</protein>
<dbReference type="Gene3D" id="3.30.420.10">
    <property type="entry name" value="Ribonuclease H-like superfamily/Ribonuclease H"/>
    <property type="match status" value="1"/>
</dbReference>
<dbReference type="Pfam" id="PF17917">
    <property type="entry name" value="RT_RNaseH"/>
    <property type="match status" value="1"/>
</dbReference>
<dbReference type="AlphaFoldDB" id="A0A178U7W4"/>
<dbReference type="InterPro" id="IPR043128">
    <property type="entry name" value="Rev_trsase/Diguanyl_cyclase"/>
</dbReference>
<evidence type="ECO:0000256" key="3">
    <source>
        <dbReference type="ARBA" id="ARBA00022722"/>
    </source>
</evidence>
<sequence length="1085" mass="122713">MSYPEPGHKTPRRSRQESTPRRYRKRLGDLVKNPHRGDIKNASENSHEMAGSKTPRELILEYRGPSILEESHNTPFTHRISDAIISDPGKLRIEHFNGSSDPKGNLKSFIISVARAKFRPEERDAGLCHLFVEHLKGPALDWFSRLEGNSVDSFLELSTLFVEQYSVLIDPDTLDADLWSLSQQPNEPLRDFLAKLRSTLAKVEGINDVAALSALKKSLWYKSEFQKELNLFKPLTIRDALHRASDYVSNEEEMELLAKRHEPTKQTPRTNKPQPGAPNHKKSAQGGTFVHHEGRNFSGAHNYQADTPRGEAARGRGRGRGRGRSRESYTWTKDQPAGNEQEYCELHKSYDHHTSRCRSLGARLAAKFLAGEIGGGLTIEDLEAEKGKTEQTAPAANPDGHKRGRGNRETDDDEPEAARDRIFTILGDSAFCQDTTASIKAYQRKADANQIGGDLGEELTAEVTAFLKENINTFACSPEDLPGVRVNVVSHELNIDPTFKPIKQKRRKLGRERAEAVKAEVEKLLRIGSITEAKYLDWIANPVVVKKKNGKWRVCVDFTDLNKACPKDSFPLPHIDRLVESTSRNKLLSFMDAFAERQGDLSSFVNKIFALQIGKTMEVYIDDMLVKSMAEKDHITHLRECFKQLNLYNVKLNLAKCRFGVRSGEFLGYLVTHRGIEANPKQIEALLGMASPQNKREVQRLTGRVAALNRFISRSTDKCLAFYDVLRRNKKFEWTTRCEEAFQELKKYLATPPILAKPSEKTEASRNRLSMYPQMEKLALAVVMSARKLRPYFQSHSIVVMGSMPLRAILHSPSQSGRQAKWAIELDEYDIEYRNKTCAKSQVLADFIVELPTKEARENPLDTTWLLHVDGSSSKQGSGVGIRLTSPTGEILEQSFRLNFEATNNLVANQFNGEYTARDKKMEAYLVHVQKLAKNFEEFELTRIPRGENTSVDALAALASTSDPSLRRVIPVEFIEKPSIELSEEEHVVPIQISADQDDPDECSSGWMEPIISYISEGKLPSDKWKARKLKAQAARFVLVDEKLYKWRLSGPLMNSMEGEATCKIMKQNSRRLVRKPLWGKSFSH</sequence>
<dbReference type="PANTHER" id="PTHR48475:SF2">
    <property type="entry name" value="RIBONUCLEASE H"/>
    <property type="match status" value="1"/>
</dbReference>
<dbReference type="GO" id="GO:0003676">
    <property type="term" value="F:nucleic acid binding"/>
    <property type="evidence" value="ECO:0007669"/>
    <property type="project" value="InterPro"/>
</dbReference>
<evidence type="ECO:0000256" key="4">
    <source>
        <dbReference type="ARBA" id="ARBA00022759"/>
    </source>
</evidence>
<dbReference type="SUPFAM" id="SSF53098">
    <property type="entry name" value="Ribonuclease H-like"/>
    <property type="match status" value="1"/>
</dbReference>
<feature type="region of interest" description="Disordered" evidence="7">
    <location>
        <begin position="258"/>
        <end position="337"/>
    </location>
</feature>
<feature type="domain" description="RNase H type-1" evidence="10">
    <location>
        <begin position="898"/>
        <end position="958"/>
    </location>
</feature>
<evidence type="ECO:0000259" key="9">
    <source>
        <dbReference type="Pfam" id="PF03732"/>
    </source>
</evidence>
<organism evidence="12 13">
    <name type="scientific">Arabidopsis thaliana</name>
    <name type="common">Mouse-ear cress</name>
    <dbReference type="NCBI Taxonomy" id="3702"/>
    <lineage>
        <taxon>Eukaryota</taxon>
        <taxon>Viridiplantae</taxon>
        <taxon>Streptophyta</taxon>
        <taxon>Embryophyta</taxon>
        <taxon>Tracheophyta</taxon>
        <taxon>Spermatophyta</taxon>
        <taxon>Magnoliopsida</taxon>
        <taxon>eudicotyledons</taxon>
        <taxon>Gunneridae</taxon>
        <taxon>Pentapetalae</taxon>
        <taxon>rosids</taxon>
        <taxon>malvids</taxon>
        <taxon>Brassicales</taxon>
        <taxon>Brassicaceae</taxon>
        <taxon>Camelineae</taxon>
        <taxon>Arabidopsis</taxon>
    </lineage>
</organism>
<keyword evidence="3" id="KW-0540">Nuclease</keyword>